<reference evidence="1" key="2">
    <citation type="submission" date="2020-11" db="EMBL/GenBank/DDBJ databases">
        <authorList>
            <person name="McCartney M.A."/>
            <person name="Auch B."/>
            <person name="Kono T."/>
            <person name="Mallez S."/>
            <person name="Becker A."/>
            <person name="Gohl D.M."/>
            <person name="Silverstein K.A.T."/>
            <person name="Koren S."/>
            <person name="Bechman K.B."/>
            <person name="Herman A."/>
            <person name="Abrahante J.E."/>
            <person name="Garbe J."/>
        </authorList>
    </citation>
    <scope>NUCLEOTIDE SEQUENCE</scope>
    <source>
        <strain evidence="1">Duluth1</strain>
        <tissue evidence="1">Whole animal</tissue>
    </source>
</reference>
<gene>
    <name evidence="1" type="ORF">DPMN_051065</name>
</gene>
<proteinExistence type="predicted"/>
<protein>
    <submittedName>
        <fullName evidence="1">Uncharacterized protein</fullName>
    </submittedName>
</protein>
<evidence type="ECO:0000313" key="2">
    <source>
        <dbReference type="Proteomes" id="UP000828390"/>
    </source>
</evidence>
<keyword evidence="2" id="KW-1185">Reference proteome</keyword>
<name>A0A9D4HNN4_DREPO</name>
<organism evidence="1 2">
    <name type="scientific">Dreissena polymorpha</name>
    <name type="common">Zebra mussel</name>
    <name type="synonym">Mytilus polymorpha</name>
    <dbReference type="NCBI Taxonomy" id="45954"/>
    <lineage>
        <taxon>Eukaryota</taxon>
        <taxon>Metazoa</taxon>
        <taxon>Spiralia</taxon>
        <taxon>Lophotrochozoa</taxon>
        <taxon>Mollusca</taxon>
        <taxon>Bivalvia</taxon>
        <taxon>Autobranchia</taxon>
        <taxon>Heteroconchia</taxon>
        <taxon>Euheterodonta</taxon>
        <taxon>Imparidentia</taxon>
        <taxon>Neoheterodontei</taxon>
        <taxon>Myida</taxon>
        <taxon>Dreissenoidea</taxon>
        <taxon>Dreissenidae</taxon>
        <taxon>Dreissena</taxon>
    </lineage>
</organism>
<accession>A0A9D4HNN4</accession>
<comment type="caution">
    <text evidence="1">The sequence shown here is derived from an EMBL/GenBank/DDBJ whole genome shotgun (WGS) entry which is preliminary data.</text>
</comment>
<dbReference type="Proteomes" id="UP000828390">
    <property type="component" value="Unassembled WGS sequence"/>
</dbReference>
<dbReference type="EMBL" id="JAIWYP010000012">
    <property type="protein sequence ID" value="KAH3725230.1"/>
    <property type="molecule type" value="Genomic_DNA"/>
</dbReference>
<sequence>MDFKPVMSSLDTDILHGNGHQGHIYIPSSRGLPSIVSPSVSSVDSQPSNSGQDANIPLLSLSLQISQPQYYQLQQPQLVTTVKTPQCVFDEILDVGDQILEEHK</sequence>
<dbReference type="AlphaFoldDB" id="A0A9D4HNN4"/>
<evidence type="ECO:0000313" key="1">
    <source>
        <dbReference type="EMBL" id="KAH3725230.1"/>
    </source>
</evidence>
<reference evidence="1" key="1">
    <citation type="journal article" date="2019" name="bioRxiv">
        <title>The Genome of the Zebra Mussel, Dreissena polymorpha: A Resource for Invasive Species Research.</title>
        <authorList>
            <person name="McCartney M.A."/>
            <person name="Auch B."/>
            <person name="Kono T."/>
            <person name="Mallez S."/>
            <person name="Zhang Y."/>
            <person name="Obille A."/>
            <person name="Becker A."/>
            <person name="Abrahante J.E."/>
            <person name="Garbe J."/>
            <person name="Badalamenti J.P."/>
            <person name="Herman A."/>
            <person name="Mangelson H."/>
            <person name="Liachko I."/>
            <person name="Sullivan S."/>
            <person name="Sone E.D."/>
            <person name="Koren S."/>
            <person name="Silverstein K.A.T."/>
            <person name="Beckman K.B."/>
            <person name="Gohl D.M."/>
        </authorList>
    </citation>
    <scope>NUCLEOTIDE SEQUENCE</scope>
    <source>
        <strain evidence="1">Duluth1</strain>
        <tissue evidence="1">Whole animal</tissue>
    </source>
</reference>